<proteinExistence type="inferred from homology"/>
<evidence type="ECO:0000256" key="6">
    <source>
        <dbReference type="HAMAP-Rule" id="MF_01186"/>
    </source>
</evidence>
<evidence type="ECO:0000256" key="1">
    <source>
        <dbReference type="ARBA" id="ARBA00022729"/>
    </source>
</evidence>
<dbReference type="InterPro" id="IPR007485">
    <property type="entry name" value="LPS_assembly_LptE"/>
</dbReference>
<name>A0A1D2QLL4_9GAMM</name>
<dbReference type="Gene3D" id="3.30.160.150">
    <property type="entry name" value="Lipoprotein like domain"/>
    <property type="match status" value="1"/>
</dbReference>
<comment type="similarity">
    <text evidence="6">Belongs to the LptE lipoprotein family.</text>
</comment>
<evidence type="ECO:0000256" key="5">
    <source>
        <dbReference type="ARBA" id="ARBA00023288"/>
    </source>
</evidence>
<keyword evidence="1 6" id="KW-0732">Signal</keyword>
<dbReference type="AlphaFoldDB" id="A0A1D2QLL4"/>
<keyword evidence="3 6" id="KW-0564">Palmitate</keyword>
<dbReference type="HAMAP" id="MF_01186">
    <property type="entry name" value="LPS_assembly_LptE"/>
    <property type="match status" value="1"/>
</dbReference>
<evidence type="ECO:0000256" key="4">
    <source>
        <dbReference type="ARBA" id="ARBA00023237"/>
    </source>
</evidence>
<reference evidence="7 8" key="1">
    <citation type="journal article" date="2016" name="Appl. Environ. Microbiol.">
        <title>Lack of Overt Genome Reduction in the Bryostatin-Producing Bryozoan Symbiont "Candidatus Endobugula sertula".</title>
        <authorList>
            <person name="Miller I.J."/>
            <person name="Vanee N."/>
            <person name="Fong S.S."/>
            <person name="Lim-Fong G.E."/>
            <person name="Kwan J.C."/>
        </authorList>
    </citation>
    <scope>NUCLEOTIDE SEQUENCE [LARGE SCALE GENOMIC DNA]</scope>
    <source>
        <strain evidence="7">AB1-4</strain>
    </source>
</reference>
<dbReference type="PANTHER" id="PTHR38098">
    <property type="entry name" value="LPS-ASSEMBLY LIPOPROTEIN LPTE"/>
    <property type="match status" value="1"/>
</dbReference>
<dbReference type="GO" id="GO:0001530">
    <property type="term" value="F:lipopolysaccharide binding"/>
    <property type="evidence" value="ECO:0007669"/>
    <property type="project" value="TreeGrafter"/>
</dbReference>
<comment type="caution">
    <text evidence="7">The sequence shown here is derived from an EMBL/GenBank/DDBJ whole genome shotgun (WGS) entry which is preliminary data.</text>
</comment>
<organism evidence="7 8">
    <name type="scientific">Candidatus Endobugula sertula</name>
    <name type="common">Bugula neritina bacterial symbiont</name>
    <dbReference type="NCBI Taxonomy" id="62101"/>
    <lineage>
        <taxon>Bacteria</taxon>
        <taxon>Pseudomonadati</taxon>
        <taxon>Pseudomonadota</taxon>
        <taxon>Gammaproteobacteria</taxon>
        <taxon>Cellvibrionales</taxon>
        <taxon>Cellvibrionaceae</taxon>
        <taxon>Candidatus Endobugula</taxon>
    </lineage>
</organism>
<comment type="subcellular location">
    <subcellularLocation>
        <location evidence="6">Cell outer membrane</location>
        <topology evidence="6">Lipid-anchor</topology>
    </subcellularLocation>
</comment>
<protein>
    <recommendedName>
        <fullName evidence="6">LPS-assembly lipoprotein LptE</fullName>
    </recommendedName>
</protein>
<dbReference type="GO" id="GO:1990351">
    <property type="term" value="C:transporter complex"/>
    <property type="evidence" value="ECO:0007669"/>
    <property type="project" value="TreeGrafter"/>
</dbReference>
<dbReference type="Proteomes" id="UP000242502">
    <property type="component" value="Unassembled WGS sequence"/>
</dbReference>
<keyword evidence="2 6" id="KW-0472">Membrane</keyword>
<dbReference type="Pfam" id="PF04390">
    <property type="entry name" value="LptE"/>
    <property type="match status" value="1"/>
</dbReference>
<dbReference type="STRING" id="62101.AB835_14010"/>
<dbReference type="EMBL" id="MDLC01000077">
    <property type="protein sequence ID" value="ODS22462.1"/>
    <property type="molecule type" value="Genomic_DNA"/>
</dbReference>
<gene>
    <name evidence="6" type="primary">lptE</name>
    <name evidence="7" type="ORF">AB835_14010</name>
</gene>
<dbReference type="PROSITE" id="PS51257">
    <property type="entry name" value="PROKAR_LIPOPROTEIN"/>
    <property type="match status" value="1"/>
</dbReference>
<dbReference type="GO" id="GO:0043165">
    <property type="term" value="P:Gram-negative-bacterium-type cell outer membrane assembly"/>
    <property type="evidence" value="ECO:0007669"/>
    <property type="project" value="UniProtKB-UniRule"/>
</dbReference>
<evidence type="ECO:0000256" key="3">
    <source>
        <dbReference type="ARBA" id="ARBA00023139"/>
    </source>
</evidence>
<comment type="subunit">
    <text evidence="6">Component of the lipopolysaccharide transport and assembly complex. Interacts with LptD.</text>
</comment>
<evidence type="ECO:0000256" key="2">
    <source>
        <dbReference type="ARBA" id="ARBA00023136"/>
    </source>
</evidence>
<dbReference type="GO" id="GO:0009279">
    <property type="term" value="C:cell outer membrane"/>
    <property type="evidence" value="ECO:0007669"/>
    <property type="project" value="UniProtKB-SubCell"/>
</dbReference>
<evidence type="ECO:0000313" key="8">
    <source>
        <dbReference type="Proteomes" id="UP000242502"/>
    </source>
</evidence>
<dbReference type="PANTHER" id="PTHR38098:SF1">
    <property type="entry name" value="LPS-ASSEMBLY LIPOPROTEIN LPTE"/>
    <property type="match status" value="1"/>
</dbReference>
<evidence type="ECO:0000313" key="7">
    <source>
        <dbReference type="EMBL" id="ODS22462.1"/>
    </source>
</evidence>
<keyword evidence="5 6" id="KW-0449">Lipoprotein</keyword>
<dbReference type="GO" id="GO:0015920">
    <property type="term" value="P:lipopolysaccharide transport"/>
    <property type="evidence" value="ECO:0007669"/>
    <property type="project" value="TreeGrafter"/>
</dbReference>
<sequence>MKTALILTLIASLTILSACGWRLRGSDTLNIKQNIYLAPASGEIYQNIRREITRKRSEVSIAEADIQLVLGDEFFNERNHSVNNQLQPTQYQLVLSIPYEILDPSGKPLIPEATAKVSRYYTFNRNAITSSDREKQTLRKEMVRAVSRQILRRVHILLRK</sequence>
<keyword evidence="4 6" id="KW-0998">Cell outer membrane</keyword>
<comment type="function">
    <text evidence="6">Together with LptD, is involved in the assembly of lipopolysaccharide (LPS) at the surface of the outer membrane. Required for the proper assembly of LptD. Binds LPS and may serve as the LPS recognition site at the outer membrane.</text>
</comment>
<accession>A0A1D2QLL4</accession>